<keyword evidence="7" id="KW-0998">Cell outer membrane</keyword>
<dbReference type="RefSeq" id="WP_341701774.1">
    <property type="nucleotide sequence ID" value="NZ_JBBYHU010000055.1"/>
</dbReference>
<feature type="signal peptide" evidence="8">
    <location>
        <begin position="1"/>
        <end position="19"/>
    </location>
</feature>
<keyword evidence="4" id="KW-0812">Transmembrane</keyword>
<organism evidence="9 10">
    <name type="scientific">Flavobacterium flavipallidum</name>
    <dbReference type="NCBI Taxonomy" id="3139140"/>
    <lineage>
        <taxon>Bacteria</taxon>
        <taxon>Pseudomonadati</taxon>
        <taxon>Bacteroidota</taxon>
        <taxon>Flavobacteriia</taxon>
        <taxon>Flavobacteriales</taxon>
        <taxon>Flavobacteriaceae</taxon>
        <taxon>Flavobacterium</taxon>
    </lineage>
</organism>
<dbReference type="Proteomes" id="UP001398556">
    <property type="component" value="Unassembled WGS sequence"/>
</dbReference>
<accession>A0ABU9HQZ9</accession>
<evidence type="ECO:0000256" key="5">
    <source>
        <dbReference type="ARBA" id="ARBA00022729"/>
    </source>
</evidence>
<keyword evidence="3" id="KW-1134">Transmembrane beta strand</keyword>
<evidence type="ECO:0000313" key="9">
    <source>
        <dbReference type="EMBL" id="MEL1242582.1"/>
    </source>
</evidence>
<evidence type="ECO:0000313" key="10">
    <source>
        <dbReference type="Proteomes" id="UP001398556"/>
    </source>
</evidence>
<dbReference type="SUPFAM" id="SSF56935">
    <property type="entry name" value="Porins"/>
    <property type="match status" value="1"/>
</dbReference>
<protein>
    <submittedName>
        <fullName evidence="9">Transporter</fullName>
    </submittedName>
</protein>
<comment type="subcellular location">
    <subcellularLocation>
        <location evidence="1">Cell outer membrane</location>
        <topology evidence="1">Multi-pass membrane protein</topology>
    </subcellularLocation>
</comment>
<evidence type="ECO:0000256" key="6">
    <source>
        <dbReference type="ARBA" id="ARBA00023136"/>
    </source>
</evidence>
<dbReference type="InterPro" id="IPR005017">
    <property type="entry name" value="OMPP1/FadL/TodX"/>
</dbReference>
<sequence length="505" mass="56347">MKKYILLFLPLLTFNTVIAQEITDAVRFSQENLNGTARFRALSGAFGALGGDLSSINVNPAGSAIFANNQMSVTASNTSTKNNSNYFDSRNSETNNSFNFNQAGLVFVFKNNNRNNNGWNKFSLAINYDNKNNFDNKIGSFGINPTTSIGDYFVSYANGIPISNFANLDSYRNLDYATQQAYFGFKTYIIDPANNDPNPNDYISNIAEGGNYYQENTVTTNGYNGKLSFNAAAACNDKLYLGINLNSHFVDYTQSSLFYEDNNNPLPTAPDSYRVNKVQFQNDLYTYGSGFSFQLGAIAKITADARVGIAYESPTWYKLNDELTQRLVAVSANTSGELDPEVIDENITNVYAPYKLQTPGKLTGSFAYVFGKKGLISIDYSRKNYSKTIFKPEYDSYYQTLNNSMSQILNKTNEVRLGAEYKIERLSLRGGYRFEESPYKNKSIISDLNSFSAGLGYNFGGTKLDLAYTHSNRNSQQQFFTKGPTDSARINSIQNTISLTLLFEL</sequence>
<evidence type="ECO:0000256" key="2">
    <source>
        <dbReference type="ARBA" id="ARBA00008163"/>
    </source>
</evidence>
<comment type="caution">
    <text evidence="9">The sequence shown here is derived from an EMBL/GenBank/DDBJ whole genome shotgun (WGS) entry which is preliminary data.</text>
</comment>
<evidence type="ECO:0000256" key="4">
    <source>
        <dbReference type="ARBA" id="ARBA00022692"/>
    </source>
</evidence>
<dbReference type="Gene3D" id="2.40.160.60">
    <property type="entry name" value="Outer membrane protein transport protein (OMPP1/FadL/TodX)"/>
    <property type="match status" value="1"/>
</dbReference>
<evidence type="ECO:0000256" key="8">
    <source>
        <dbReference type="SAM" id="SignalP"/>
    </source>
</evidence>
<evidence type="ECO:0000256" key="3">
    <source>
        <dbReference type="ARBA" id="ARBA00022452"/>
    </source>
</evidence>
<dbReference type="Pfam" id="PF03349">
    <property type="entry name" value="Toluene_X"/>
    <property type="match status" value="1"/>
</dbReference>
<proteinExistence type="inferred from homology"/>
<reference evidence="9 10" key="1">
    <citation type="submission" date="2024-04" db="EMBL/GenBank/DDBJ databases">
        <title>Flavobacterium sp. DGU99 16S ribosomal RNA gene Genome sequencing and assembly.</title>
        <authorList>
            <person name="Park S."/>
        </authorList>
    </citation>
    <scope>NUCLEOTIDE SEQUENCE [LARGE SCALE GENOMIC DNA]</scope>
    <source>
        <strain evidence="9 10">DGU99</strain>
    </source>
</reference>
<dbReference type="EMBL" id="JBBYHU010000055">
    <property type="protein sequence ID" value="MEL1242582.1"/>
    <property type="molecule type" value="Genomic_DNA"/>
</dbReference>
<keyword evidence="5 8" id="KW-0732">Signal</keyword>
<keyword evidence="10" id="KW-1185">Reference proteome</keyword>
<gene>
    <name evidence="9" type="ORF">AAEO59_16130</name>
</gene>
<feature type="chain" id="PRO_5047299952" evidence="8">
    <location>
        <begin position="20"/>
        <end position="505"/>
    </location>
</feature>
<evidence type="ECO:0000256" key="7">
    <source>
        <dbReference type="ARBA" id="ARBA00023237"/>
    </source>
</evidence>
<evidence type="ECO:0000256" key="1">
    <source>
        <dbReference type="ARBA" id="ARBA00004571"/>
    </source>
</evidence>
<comment type="similarity">
    <text evidence="2">Belongs to the OmpP1/FadL family.</text>
</comment>
<keyword evidence="6" id="KW-0472">Membrane</keyword>
<name>A0ABU9HQZ9_9FLAO</name>